<dbReference type="Pfam" id="PF13514">
    <property type="entry name" value="AAA_27"/>
    <property type="match status" value="1"/>
</dbReference>
<organism evidence="4 5">
    <name type="scientific">Corynebacterium massiliense DSM 45435</name>
    <dbReference type="NCBI Taxonomy" id="1121364"/>
    <lineage>
        <taxon>Bacteria</taxon>
        <taxon>Bacillati</taxon>
        <taxon>Actinomycetota</taxon>
        <taxon>Actinomycetes</taxon>
        <taxon>Mycobacteriales</taxon>
        <taxon>Corynebacteriaceae</taxon>
        <taxon>Corynebacterium</taxon>
    </lineage>
</organism>
<dbReference type="Gene3D" id="3.40.50.300">
    <property type="entry name" value="P-loop containing nucleotide triphosphate hydrolases"/>
    <property type="match status" value="2"/>
</dbReference>
<dbReference type="EMBL" id="CP063189">
    <property type="protein sequence ID" value="WCZ32302.1"/>
    <property type="molecule type" value="Genomic_DNA"/>
</dbReference>
<evidence type="ECO:0000256" key="1">
    <source>
        <dbReference type="SAM" id="Coils"/>
    </source>
</evidence>
<sequence length="928" mass="99280">MQIHSLELTDFKGIGHLRLADLPERGVVVVHGNNEAGKSTVLNAIDAVLWEKHSSKKKSIKALKPAGGGAAGAGAGTASSHAGGDRNGGPTVAIEMTVGPYRFTLSKRWLKAPYARLTITAPRPENLTDEDAENRLKEILDEHLDEKLLHTLFLRQGQEFAARIQAAGIPSLSTALDARSGAGEAGGAGSAYAGSDYASSAQTSSAPSSSVQADNDALMQRVEAEYSRYFTQKENKPAKELKSAKADLDAAEAAATEAEAKLRELDSFVARYEDVERQLATTEEKLPAAREELSVRREEAEKARAAAEQAAARRDEYRRALEDLERAQQAQQQRQNLAVEVEKLTAEAESARNVAAEKQEQAADEESRIAELMAQLDEAKQAHATARQAVRDARAAKDQAADRQELTALDTLLADVALAESNLDSAREAVAACGRIIEDSDVTAVDDAAGEVRVQRALAESAAAKLWVSSTADDEIRVDGKSTPLSADPHPVELREGTTVEIGSVTARYAAGAAAAGSADAGAQLEKAEARLADLLHDLGCTDADEVRARRDEHRELLATRDAAVREWEAVIGAKDVGELRAKQTALRDKLGSDEETVEHQTADAMAAAAEALANAERAEEEAQAAVDNADAALAPRRERPFGRDAAIVQSNVDNVERMLAAKKSEFEHAVAGKSDDELNAWIESARAAADKAGRDVEEAERQVAAADPDMAEKLLVGAQAQLETLDKRRSDAEAERYRLTGYIEQAAGAAETVEIAQADRQAAADTYAAVNRRAQAAKRLRDLLVTHRDAARRRYAEPFATKLGALASSVFGGDVSFTLDADLAIEQRVHDGVAVPLGALSGGAQEQLSILTRFAIADLVADPDSESVPVVVDDALGSTDPQRLQLMSTLFADAGRQSQVLVFTCDPDRFSRVPGRTEIDIESMKLN</sequence>
<feature type="domain" description="YhaN AAA" evidence="3">
    <location>
        <begin position="1"/>
        <end position="54"/>
    </location>
</feature>
<feature type="compositionally biased region" description="Gly residues" evidence="2">
    <location>
        <begin position="66"/>
        <end position="75"/>
    </location>
</feature>
<keyword evidence="1" id="KW-0175">Coiled coil</keyword>
<keyword evidence="5" id="KW-1185">Reference proteome</keyword>
<feature type="region of interest" description="Disordered" evidence="2">
    <location>
        <begin position="179"/>
        <end position="214"/>
    </location>
</feature>
<protein>
    <submittedName>
        <fullName evidence="4">Chromosome segregation protein</fullName>
    </submittedName>
</protein>
<dbReference type="PANTHER" id="PTHR41259:SF1">
    <property type="entry name" value="DOUBLE-STRAND BREAK REPAIR RAD50 ATPASE, PUTATIVE-RELATED"/>
    <property type="match status" value="1"/>
</dbReference>
<dbReference type="Proteomes" id="UP001220064">
    <property type="component" value="Chromosome"/>
</dbReference>
<dbReference type="PANTHER" id="PTHR41259">
    <property type="entry name" value="DOUBLE-STRAND BREAK REPAIR RAD50 ATPASE, PUTATIVE-RELATED"/>
    <property type="match status" value="1"/>
</dbReference>
<dbReference type="InterPro" id="IPR038734">
    <property type="entry name" value="YhaN_AAA"/>
</dbReference>
<evidence type="ECO:0000313" key="4">
    <source>
        <dbReference type="EMBL" id="WCZ32302.1"/>
    </source>
</evidence>
<feature type="coiled-coil region" evidence="1">
    <location>
        <begin position="683"/>
        <end position="736"/>
    </location>
</feature>
<reference evidence="4 5" key="1">
    <citation type="submission" date="2020-10" db="EMBL/GenBank/DDBJ databases">
        <title>Complete genome sequence of Corynebacterium massiliense DSM 45435, type strain of Corynebacterium massiliense.</title>
        <authorList>
            <person name="Busche T."/>
            <person name="Kalinowski J."/>
            <person name="Ruckert C."/>
        </authorList>
    </citation>
    <scope>NUCLEOTIDE SEQUENCE [LARGE SCALE GENOMIC DNA]</scope>
    <source>
        <strain evidence="4 5">DSM 45435</strain>
    </source>
</reference>
<feature type="region of interest" description="Disordered" evidence="2">
    <location>
        <begin position="60"/>
        <end position="88"/>
    </location>
</feature>
<evidence type="ECO:0000256" key="2">
    <source>
        <dbReference type="SAM" id="MobiDB-lite"/>
    </source>
</evidence>
<name>A0ABY7U6G4_9CORY</name>
<proteinExistence type="predicted"/>
<evidence type="ECO:0000313" key="5">
    <source>
        <dbReference type="Proteomes" id="UP001220064"/>
    </source>
</evidence>
<gene>
    <name evidence="4" type="ORF">CMASS_04255</name>
</gene>
<evidence type="ECO:0000259" key="3">
    <source>
        <dbReference type="Pfam" id="PF13514"/>
    </source>
</evidence>
<dbReference type="SUPFAM" id="SSF52540">
    <property type="entry name" value="P-loop containing nucleoside triphosphate hydrolases"/>
    <property type="match status" value="1"/>
</dbReference>
<feature type="coiled-coil region" evidence="1">
    <location>
        <begin position="602"/>
        <end position="633"/>
    </location>
</feature>
<feature type="compositionally biased region" description="Low complexity" evidence="2">
    <location>
        <begin position="190"/>
        <end position="213"/>
    </location>
</feature>
<feature type="coiled-coil region" evidence="1">
    <location>
        <begin position="241"/>
        <end position="429"/>
    </location>
</feature>
<dbReference type="RefSeq" id="WP_022862502.1">
    <property type="nucleotide sequence ID" value="NZ_ATVG01000002.1"/>
</dbReference>
<accession>A0ABY7U6G4</accession>
<dbReference type="InterPro" id="IPR027417">
    <property type="entry name" value="P-loop_NTPase"/>
</dbReference>